<protein>
    <submittedName>
        <fullName evidence="2">Uncharacterized protein</fullName>
    </submittedName>
</protein>
<sequence>MASAICAPPCPAIFQSRRKGNQESFHAFLRPGQVTTSVAEEDINVKDSSFKSLNRTSSLTNASTHGRSGNSRPNKGNSEGDTIEAHYGAIKTKALQPSQSQQARPQPTSLVTPTDNDTHINSIYYALCKHVLVTCLEFNGKNSMKRIQWTLFVLQKDTKKPST</sequence>
<reference evidence="2" key="1">
    <citation type="submission" date="2021-10" db="EMBL/GenBank/DDBJ databases">
        <title>Melipona bicolor Genome sequencing and assembly.</title>
        <authorList>
            <person name="Araujo N.S."/>
            <person name="Arias M.C."/>
        </authorList>
    </citation>
    <scope>NUCLEOTIDE SEQUENCE</scope>
    <source>
        <strain evidence="2">USP_2M_L1-L4_2017</strain>
        <tissue evidence="2">Whole body</tissue>
    </source>
</reference>
<feature type="compositionally biased region" description="Low complexity" evidence="1">
    <location>
        <begin position="96"/>
        <end position="109"/>
    </location>
</feature>
<gene>
    <name evidence="2" type="ORF">K0M31_012577</name>
</gene>
<dbReference type="Proteomes" id="UP001177670">
    <property type="component" value="Unassembled WGS sequence"/>
</dbReference>
<feature type="compositionally biased region" description="Polar residues" evidence="1">
    <location>
        <begin position="54"/>
        <end position="80"/>
    </location>
</feature>
<dbReference type="EMBL" id="JAHYIQ010000032">
    <property type="protein sequence ID" value="KAK1120210.1"/>
    <property type="molecule type" value="Genomic_DNA"/>
</dbReference>
<comment type="caution">
    <text evidence="2">The sequence shown here is derived from an EMBL/GenBank/DDBJ whole genome shotgun (WGS) entry which is preliminary data.</text>
</comment>
<feature type="region of interest" description="Disordered" evidence="1">
    <location>
        <begin position="54"/>
        <end position="114"/>
    </location>
</feature>
<accession>A0AA40FJY5</accession>
<dbReference type="AlphaFoldDB" id="A0AA40FJY5"/>
<proteinExistence type="predicted"/>
<evidence type="ECO:0000313" key="3">
    <source>
        <dbReference type="Proteomes" id="UP001177670"/>
    </source>
</evidence>
<evidence type="ECO:0000313" key="2">
    <source>
        <dbReference type="EMBL" id="KAK1120210.1"/>
    </source>
</evidence>
<keyword evidence="3" id="KW-1185">Reference proteome</keyword>
<name>A0AA40FJY5_9HYME</name>
<organism evidence="2 3">
    <name type="scientific">Melipona bicolor</name>
    <dbReference type="NCBI Taxonomy" id="60889"/>
    <lineage>
        <taxon>Eukaryota</taxon>
        <taxon>Metazoa</taxon>
        <taxon>Ecdysozoa</taxon>
        <taxon>Arthropoda</taxon>
        <taxon>Hexapoda</taxon>
        <taxon>Insecta</taxon>
        <taxon>Pterygota</taxon>
        <taxon>Neoptera</taxon>
        <taxon>Endopterygota</taxon>
        <taxon>Hymenoptera</taxon>
        <taxon>Apocrita</taxon>
        <taxon>Aculeata</taxon>
        <taxon>Apoidea</taxon>
        <taxon>Anthophila</taxon>
        <taxon>Apidae</taxon>
        <taxon>Melipona</taxon>
    </lineage>
</organism>
<evidence type="ECO:0000256" key="1">
    <source>
        <dbReference type="SAM" id="MobiDB-lite"/>
    </source>
</evidence>